<keyword evidence="3" id="KW-1185">Reference proteome</keyword>
<keyword evidence="1" id="KW-0472">Membrane</keyword>
<keyword evidence="1" id="KW-1133">Transmembrane helix</keyword>
<name>A0ABU9T5U3_9HYPH</name>
<evidence type="ECO:0000256" key="1">
    <source>
        <dbReference type="SAM" id="Phobius"/>
    </source>
</evidence>
<proteinExistence type="predicted"/>
<gene>
    <name evidence="2" type="ORF">WNY59_07820</name>
</gene>
<protein>
    <submittedName>
        <fullName evidence="2">Uncharacterized protein</fullName>
    </submittedName>
</protein>
<evidence type="ECO:0000313" key="2">
    <source>
        <dbReference type="EMBL" id="MEM5501492.1"/>
    </source>
</evidence>
<feature type="transmembrane region" description="Helical" evidence="1">
    <location>
        <begin position="74"/>
        <end position="94"/>
    </location>
</feature>
<dbReference type="Proteomes" id="UP001477870">
    <property type="component" value="Unassembled WGS sequence"/>
</dbReference>
<reference evidence="2 3" key="1">
    <citation type="submission" date="2024-03" db="EMBL/GenBank/DDBJ databases">
        <title>Community enrichment and isolation of bacterial strains for fucoidan degradation.</title>
        <authorList>
            <person name="Sichert A."/>
        </authorList>
    </citation>
    <scope>NUCLEOTIDE SEQUENCE [LARGE SCALE GENOMIC DNA]</scope>
    <source>
        <strain evidence="2 3">AS62</strain>
    </source>
</reference>
<evidence type="ECO:0000313" key="3">
    <source>
        <dbReference type="Proteomes" id="UP001477870"/>
    </source>
</evidence>
<dbReference type="RefSeq" id="WP_342847996.1">
    <property type="nucleotide sequence ID" value="NZ_JBBMQO010000004.1"/>
</dbReference>
<organism evidence="2 3">
    <name type="scientific">Ahrensia kielensis</name>
    <dbReference type="NCBI Taxonomy" id="76980"/>
    <lineage>
        <taxon>Bacteria</taxon>
        <taxon>Pseudomonadati</taxon>
        <taxon>Pseudomonadota</taxon>
        <taxon>Alphaproteobacteria</taxon>
        <taxon>Hyphomicrobiales</taxon>
        <taxon>Ahrensiaceae</taxon>
        <taxon>Ahrensia</taxon>
    </lineage>
</organism>
<dbReference type="EMBL" id="JBBMQO010000004">
    <property type="protein sequence ID" value="MEM5501492.1"/>
    <property type="molecule type" value="Genomic_DNA"/>
</dbReference>
<keyword evidence="1" id="KW-0812">Transmembrane</keyword>
<feature type="transmembrane region" description="Helical" evidence="1">
    <location>
        <begin position="20"/>
        <end position="42"/>
    </location>
</feature>
<accession>A0ABU9T5U3</accession>
<comment type="caution">
    <text evidence="2">The sequence shown here is derived from an EMBL/GenBank/DDBJ whole genome shotgun (WGS) entry which is preliminary data.</text>
</comment>
<sequence>MRMLHNEQEIERGYYRSLMIVAGTFFIANLVLFIGFTASASAQTMDSAASVMALARMLAAPDVASDLTFDSGNLFIFGAMGAGLLVMAGGLIAMTKNLVQDFTQPEKTRY</sequence>